<gene>
    <name evidence="2" type="ORF">Tco_0990463</name>
</gene>
<feature type="region of interest" description="Disordered" evidence="1">
    <location>
        <begin position="66"/>
        <end position="115"/>
    </location>
</feature>
<reference evidence="2" key="1">
    <citation type="journal article" date="2022" name="Int. J. Mol. Sci.">
        <title>Draft Genome of Tanacetum Coccineum: Genomic Comparison of Closely Related Tanacetum-Family Plants.</title>
        <authorList>
            <person name="Yamashiro T."/>
            <person name="Shiraishi A."/>
            <person name="Nakayama K."/>
            <person name="Satake H."/>
        </authorList>
    </citation>
    <scope>NUCLEOTIDE SEQUENCE</scope>
</reference>
<dbReference type="EMBL" id="BQNB010016754">
    <property type="protein sequence ID" value="GJT55409.1"/>
    <property type="molecule type" value="Genomic_DNA"/>
</dbReference>
<keyword evidence="3" id="KW-1185">Reference proteome</keyword>
<protein>
    <submittedName>
        <fullName evidence="2">Uncharacterized protein</fullName>
    </submittedName>
</protein>
<evidence type="ECO:0000313" key="3">
    <source>
        <dbReference type="Proteomes" id="UP001151760"/>
    </source>
</evidence>
<comment type="caution">
    <text evidence="2">The sequence shown here is derived from an EMBL/GenBank/DDBJ whole genome shotgun (WGS) entry which is preliminary data.</text>
</comment>
<organism evidence="2 3">
    <name type="scientific">Tanacetum coccineum</name>
    <dbReference type="NCBI Taxonomy" id="301880"/>
    <lineage>
        <taxon>Eukaryota</taxon>
        <taxon>Viridiplantae</taxon>
        <taxon>Streptophyta</taxon>
        <taxon>Embryophyta</taxon>
        <taxon>Tracheophyta</taxon>
        <taxon>Spermatophyta</taxon>
        <taxon>Magnoliopsida</taxon>
        <taxon>eudicotyledons</taxon>
        <taxon>Gunneridae</taxon>
        <taxon>Pentapetalae</taxon>
        <taxon>asterids</taxon>
        <taxon>campanulids</taxon>
        <taxon>Asterales</taxon>
        <taxon>Asteraceae</taxon>
        <taxon>Asteroideae</taxon>
        <taxon>Anthemideae</taxon>
        <taxon>Anthemidinae</taxon>
        <taxon>Tanacetum</taxon>
    </lineage>
</organism>
<feature type="compositionally biased region" description="Basic residues" evidence="1">
    <location>
        <begin position="91"/>
        <end position="115"/>
    </location>
</feature>
<proteinExistence type="predicted"/>
<name>A0ABQ5EWX2_9ASTR</name>
<evidence type="ECO:0000256" key="1">
    <source>
        <dbReference type="SAM" id="MobiDB-lite"/>
    </source>
</evidence>
<dbReference type="Proteomes" id="UP001151760">
    <property type="component" value="Unassembled WGS sequence"/>
</dbReference>
<evidence type="ECO:0000313" key="2">
    <source>
        <dbReference type="EMBL" id="GJT55409.1"/>
    </source>
</evidence>
<sequence length="115" mass="13444">MTSLCSNNIKESLSLKHGLVNAVTRQTIDQSAGGKLYDRNAKESWALLEDLALYDNKIVILRKEDEVREEENVKPNATEYDDHEMTAKAKERLRKKAKMSLRKRSKKKKRRKRRT</sequence>
<reference evidence="2" key="2">
    <citation type="submission" date="2022-01" db="EMBL/GenBank/DDBJ databases">
        <authorList>
            <person name="Yamashiro T."/>
            <person name="Shiraishi A."/>
            <person name="Satake H."/>
            <person name="Nakayama K."/>
        </authorList>
    </citation>
    <scope>NUCLEOTIDE SEQUENCE</scope>
</reference>
<accession>A0ABQ5EWX2</accession>